<evidence type="ECO:0000256" key="4">
    <source>
        <dbReference type="ARBA" id="ARBA00023163"/>
    </source>
</evidence>
<evidence type="ECO:0000313" key="10">
    <source>
        <dbReference type="Proteomes" id="UP000663829"/>
    </source>
</evidence>
<dbReference type="EMBL" id="CAJNOQ010000289">
    <property type="protein sequence ID" value="CAF0783047.1"/>
    <property type="molecule type" value="Genomic_DNA"/>
</dbReference>
<keyword evidence="4" id="KW-0804">Transcription</keyword>
<evidence type="ECO:0000256" key="1">
    <source>
        <dbReference type="ARBA" id="ARBA00004123"/>
    </source>
</evidence>
<evidence type="ECO:0000256" key="2">
    <source>
        <dbReference type="ARBA" id="ARBA00023015"/>
    </source>
</evidence>
<dbReference type="Proteomes" id="UP000677228">
    <property type="component" value="Unassembled WGS sequence"/>
</dbReference>
<evidence type="ECO:0000313" key="7">
    <source>
        <dbReference type="EMBL" id="CAF1016201.1"/>
    </source>
</evidence>
<dbReference type="Proteomes" id="UP000681722">
    <property type="component" value="Unassembled WGS sequence"/>
</dbReference>
<gene>
    <name evidence="6" type="ORF">GPM918_LOCUS2578</name>
    <name evidence="7" type="ORF">OVA965_LOCUS15294</name>
    <name evidence="8" type="ORF">SRO942_LOCUS2578</name>
    <name evidence="9" type="ORF">TMI583_LOCUS15300</name>
</gene>
<proteinExistence type="predicted"/>
<keyword evidence="5" id="KW-0539">Nucleus</keyword>
<evidence type="ECO:0000256" key="5">
    <source>
        <dbReference type="ARBA" id="ARBA00023242"/>
    </source>
</evidence>
<protein>
    <submittedName>
        <fullName evidence="6">Uncharacterized protein</fullName>
    </submittedName>
</protein>
<dbReference type="GO" id="GO:0000122">
    <property type="term" value="P:negative regulation of transcription by RNA polymerase II"/>
    <property type="evidence" value="ECO:0007669"/>
    <property type="project" value="InterPro"/>
</dbReference>
<reference evidence="6" key="1">
    <citation type="submission" date="2021-02" db="EMBL/GenBank/DDBJ databases">
        <authorList>
            <person name="Nowell W R."/>
        </authorList>
    </citation>
    <scope>NUCLEOTIDE SEQUENCE</scope>
</reference>
<keyword evidence="2" id="KW-0805">Transcription regulation</keyword>
<dbReference type="InterPro" id="IPR040386">
    <property type="entry name" value="P66"/>
</dbReference>
<keyword evidence="10" id="KW-1185">Reference proteome</keyword>
<dbReference type="EMBL" id="CAJOBC010000289">
    <property type="protein sequence ID" value="CAF3566547.1"/>
    <property type="molecule type" value="Genomic_DNA"/>
</dbReference>
<dbReference type="Proteomes" id="UP000663829">
    <property type="component" value="Unassembled WGS sequence"/>
</dbReference>
<evidence type="ECO:0000313" key="8">
    <source>
        <dbReference type="EMBL" id="CAF3566547.1"/>
    </source>
</evidence>
<dbReference type="EMBL" id="CAJOBA010006855">
    <property type="protein sequence ID" value="CAF3785278.1"/>
    <property type="molecule type" value="Genomic_DNA"/>
</dbReference>
<dbReference type="PANTHER" id="PTHR13455">
    <property type="entry name" value="TRANSCRIPTIONAL REPRESSOR P66-RELATED"/>
    <property type="match status" value="1"/>
</dbReference>
<dbReference type="EMBL" id="CAJNOK010006846">
    <property type="protein sequence ID" value="CAF1016201.1"/>
    <property type="molecule type" value="Genomic_DNA"/>
</dbReference>
<comment type="caution">
    <text evidence="6">The sequence shown here is derived from an EMBL/GenBank/DDBJ whole genome shotgun (WGS) entry which is preliminary data.</text>
</comment>
<accession>A0A813RFC5</accession>
<organism evidence="6 10">
    <name type="scientific">Didymodactylos carnosus</name>
    <dbReference type="NCBI Taxonomy" id="1234261"/>
    <lineage>
        <taxon>Eukaryota</taxon>
        <taxon>Metazoa</taxon>
        <taxon>Spiralia</taxon>
        <taxon>Gnathifera</taxon>
        <taxon>Rotifera</taxon>
        <taxon>Eurotatoria</taxon>
        <taxon>Bdelloidea</taxon>
        <taxon>Philodinida</taxon>
        <taxon>Philodinidae</taxon>
        <taxon>Didymodactylos</taxon>
    </lineage>
</organism>
<name>A0A813RFC5_9BILA</name>
<dbReference type="Proteomes" id="UP000682733">
    <property type="component" value="Unassembled WGS sequence"/>
</dbReference>
<keyword evidence="3" id="KW-0175">Coiled coil</keyword>
<dbReference type="AlphaFoldDB" id="A0A813RFC5"/>
<evidence type="ECO:0000313" key="9">
    <source>
        <dbReference type="EMBL" id="CAF3785278.1"/>
    </source>
</evidence>
<dbReference type="GO" id="GO:0016581">
    <property type="term" value="C:NuRD complex"/>
    <property type="evidence" value="ECO:0007669"/>
    <property type="project" value="TreeGrafter"/>
</dbReference>
<dbReference type="PANTHER" id="PTHR13455:SF7">
    <property type="entry name" value="SIMJANG, ISOFORM E"/>
    <property type="match status" value="1"/>
</dbReference>
<evidence type="ECO:0000313" key="6">
    <source>
        <dbReference type="EMBL" id="CAF0783047.1"/>
    </source>
</evidence>
<evidence type="ECO:0000256" key="3">
    <source>
        <dbReference type="ARBA" id="ARBA00023054"/>
    </source>
</evidence>
<sequence>MLDIDDGILIESSNELTSSKSSNNLMEKRIALRQKLKFTLLTLSPPKYYYNLQRFIPMSRCTEFLEIQGLDVLLNYVEKWPIIVDTQTNIASINNWPSFSDSRDVLTIVKDQTLKKTPPQICHTCHTDHTPNWFKSIDNKNNNEYFLCDNCERVCQRKMVLTNYREAMKSAFFQAKACERKLEIEHEKRIQPISTEKRKLFFNHHTSKKQNTNKFSAFCHQQPVQQCSILYRQKSPQQASYSRNEPIYRLKSAEMIYKANTYTRSTTTMMDAKNKIYQ</sequence>
<comment type="subcellular location">
    <subcellularLocation>
        <location evidence="1">Nucleus</location>
    </subcellularLocation>
</comment>